<sequence>MSKYLEKLRNCRLAIKQNGGIIGAYLQLFRTDELKYGNHIGTDKYGNKYYENKSYFVARSRWIDYAPKYGYDFDGSQVPADWHRWLHYMTDDPPTKVKPCPDREWMTDHEENLSGTTGQYVPYSTVTPKIHSWNPPKNN</sequence>
<keyword evidence="2" id="KW-0472">Membrane</keyword>
<comment type="subunit">
    <text evidence="2">Complex I is composed of 45 different subunits.</text>
</comment>
<name>A0A7I8VS07_9ANNE</name>
<comment type="similarity">
    <text evidence="1 2">Belongs to the complex I NDUFA12 subunit family.</text>
</comment>
<comment type="caution">
    <text evidence="3">The sequence shown here is derived from an EMBL/GenBank/DDBJ whole genome shotgun (WGS) entry which is preliminary data.</text>
</comment>
<keyword evidence="4" id="KW-1185">Reference proteome</keyword>
<accession>A0A7I8VS07</accession>
<dbReference type="Proteomes" id="UP000549394">
    <property type="component" value="Unassembled WGS sequence"/>
</dbReference>
<dbReference type="GO" id="GO:0045271">
    <property type="term" value="C:respiratory chain complex I"/>
    <property type="evidence" value="ECO:0007669"/>
    <property type="project" value="InterPro"/>
</dbReference>
<evidence type="ECO:0000313" key="3">
    <source>
        <dbReference type="EMBL" id="CAD5118146.1"/>
    </source>
</evidence>
<comment type="subcellular location">
    <subcellularLocation>
        <location evidence="2">Mitochondrion inner membrane</location>
        <topology evidence="2">Peripheral membrane protein</topology>
        <orientation evidence="2">Matrix side</orientation>
    </subcellularLocation>
</comment>
<keyword evidence="2" id="KW-0679">Respiratory chain</keyword>
<keyword evidence="2" id="KW-0813">Transport</keyword>
<comment type="function">
    <text evidence="2">Accessory subunit of the mitochondrial membrane respiratory chain NADH dehydrogenase (Complex I), that is believed not to be involved in catalysis. Complex I functions in the transfer of electrons from NADH to the respiratory chain. The immediate electron acceptor for the enzyme is believed to be ubiquinone.</text>
</comment>
<reference evidence="3 4" key="1">
    <citation type="submission" date="2020-08" db="EMBL/GenBank/DDBJ databases">
        <authorList>
            <person name="Hejnol A."/>
        </authorList>
    </citation>
    <scope>NUCLEOTIDE SEQUENCE [LARGE SCALE GENOMIC DNA]</scope>
</reference>
<evidence type="ECO:0000313" key="4">
    <source>
        <dbReference type="Proteomes" id="UP000549394"/>
    </source>
</evidence>
<dbReference type="AlphaFoldDB" id="A0A7I8VS07"/>
<dbReference type="GO" id="GO:0006979">
    <property type="term" value="P:response to oxidative stress"/>
    <property type="evidence" value="ECO:0007669"/>
    <property type="project" value="TreeGrafter"/>
</dbReference>
<dbReference type="PANTHER" id="PTHR12910:SF2">
    <property type="entry name" value="NADH DEHYDROGENASE [UBIQUINONE] 1 ALPHA SUBCOMPLEX SUBUNIT 12"/>
    <property type="match status" value="1"/>
</dbReference>
<keyword evidence="2" id="KW-0249">Electron transport</keyword>
<keyword evidence="2" id="KW-0496">Mitochondrion</keyword>
<dbReference type="OrthoDB" id="274641at2759"/>
<dbReference type="Pfam" id="PF05071">
    <property type="entry name" value="NDUFA12"/>
    <property type="match status" value="1"/>
</dbReference>
<dbReference type="InterPro" id="IPR007763">
    <property type="entry name" value="NDUFA12"/>
</dbReference>
<evidence type="ECO:0000256" key="1">
    <source>
        <dbReference type="ARBA" id="ARBA00007355"/>
    </source>
</evidence>
<protein>
    <recommendedName>
        <fullName evidence="2">NADH dehydrogenase [ubiquinone] 1 alpha subcomplex subunit 12</fullName>
    </recommendedName>
</protein>
<organism evidence="3 4">
    <name type="scientific">Dimorphilus gyrociliatus</name>
    <dbReference type="NCBI Taxonomy" id="2664684"/>
    <lineage>
        <taxon>Eukaryota</taxon>
        <taxon>Metazoa</taxon>
        <taxon>Spiralia</taxon>
        <taxon>Lophotrochozoa</taxon>
        <taxon>Annelida</taxon>
        <taxon>Polychaeta</taxon>
        <taxon>Polychaeta incertae sedis</taxon>
        <taxon>Dinophilidae</taxon>
        <taxon>Dimorphilus</taxon>
    </lineage>
</organism>
<proteinExistence type="inferred from homology"/>
<dbReference type="PANTHER" id="PTHR12910">
    <property type="entry name" value="NADH-UBIQUINONE OXIDOREDUCTASE SUBUNIT B17.2"/>
    <property type="match status" value="1"/>
</dbReference>
<keyword evidence="2" id="KW-0999">Mitochondrion inner membrane</keyword>
<evidence type="ECO:0000256" key="2">
    <source>
        <dbReference type="RuleBase" id="RU363103"/>
    </source>
</evidence>
<dbReference type="EMBL" id="CAJFCJ010000008">
    <property type="protein sequence ID" value="CAD5118146.1"/>
    <property type="molecule type" value="Genomic_DNA"/>
</dbReference>
<dbReference type="GO" id="GO:0005743">
    <property type="term" value="C:mitochondrial inner membrane"/>
    <property type="evidence" value="ECO:0007669"/>
    <property type="project" value="UniProtKB-SubCell"/>
</dbReference>
<gene>
    <name evidence="3" type="ORF">DGYR_LOCUS6573</name>
</gene>